<keyword evidence="2" id="KW-1185">Reference proteome</keyword>
<dbReference type="Proteomes" id="UP000886595">
    <property type="component" value="Unassembled WGS sequence"/>
</dbReference>
<protein>
    <submittedName>
        <fullName evidence="1">Uncharacterized protein</fullName>
    </submittedName>
</protein>
<accession>A0A8X7VJ81</accession>
<proteinExistence type="predicted"/>
<evidence type="ECO:0000313" key="1">
    <source>
        <dbReference type="EMBL" id="KAG2312266.1"/>
    </source>
</evidence>
<reference evidence="1 2" key="1">
    <citation type="submission" date="2020-02" db="EMBL/GenBank/DDBJ databases">
        <authorList>
            <person name="Ma Q."/>
            <person name="Huang Y."/>
            <person name="Song X."/>
            <person name="Pei D."/>
        </authorList>
    </citation>
    <scope>NUCLEOTIDE SEQUENCE [LARGE SCALE GENOMIC DNA]</scope>
    <source>
        <strain evidence="1">Sxm20200214</strain>
        <tissue evidence="1">Leaf</tissue>
    </source>
</reference>
<evidence type="ECO:0000313" key="2">
    <source>
        <dbReference type="Proteomes" id="UP000886595"/>
    </source>
</evidence>
<organism evidence="1 2">
    <name type="scientific">Brassica carinata</name>
    <name type="common">Ethiopian mustard</name>
    <name type="synonym">Abyssinian cabbage</name>
    <dbReference type="NCBI Taxonomy" id="52824"/>
    <lineage>
        <taxon>Eukaryota</taxon>
        <taxon>Viridiplantae</taxon>
        <taxon>Streptophyta</taxon>
        <taxon>Embryophyta</taxon>
        <taxon>Tracheophyta</taxon>
        <taxon>Spermatophyta</taxon>
        <taxon>Magnoliopsida</taxon>
        <taxon>eudicotyledons</taxon>
        <taxon>Gunneridae</taxon>
        <taxon>Pentapetalae</taxon>
        <taxon>rosids</taxon>
        <taxon>malvids</taxon>
        <taxon>Brassicales</taxon>
        <taxon>Brassicaceae</taxon>
        <taxon>Brassiceae</taxon>
        <taxon>Brassica</taxon>
    </lineage>
</organism>
<comment type="caution">
    <text evidence="1">The sequence shown here is derived from an EMBL/GenBank/DDBJ whole genome shotgun (WGS) entry which is preliminary data.</text>
</comment>
<dbReference type="EMBL" id="JAAMPC010000005">
    <property type="protein sequence ID" value="KAG2312266.1"/>
    <property type="molecule type" value="Genomic_DNA"/>
</dbReference>
<name>A0A8X7VJ81_BRACI</name>
<gene>
    <name evidence="1" type="ORF">Bca52824_023823</name>
</gene>
<dbReference type="AlphaFoldDB" id="A0A8X7VJ81"/>
<sequence>MSSPPQRPLYLAPASRCLETCFLSDLSQLTGAPFINLELQWPSLALTSACPCCLCRKKLCSSNNGELSKPSWWPSESESVSGSRPLYACVVILDPPPCPVVVVGVKVAVD</sequence>